<evidence type="ECO:0000256" key="2">
    <source>
        <dbReference type="ARBA" id="ARBA00022679"/>
    </source>
</evidence>
<name>A0A4Q7MHG7_9BURK</name>
<dbReference type="PROSITE" id="PS51722">
    <property type="entry name" value="G_TR_2"/>
    <property type="match status" value="1"/>
</dbReference>
<protein>
    <recommendedName>
        <fullName evidence="1">sulfate adenylyltransferase</fullName>
        <ecNumber evidence="1">2.7.7.4</ecNumber>
    </recommendedName>
</protein>
<dbReference type="GO" id="GO:0004781">
    <property type="term" value="F:sulfate adenylyltransferase (ATP) activity"/>
    <property type="evidence" value="ECO:0007669"/>
    <property type="project" value="UniProtKB-EC"/>
</dbReference>
<dbReference type="Proteomes" id="UP000292039">
    <property type="component" value="Unassembled WGS sequence"/>
</dbReference>
<dbReference type="EC" id="2.7.7.4" evidence="1"/>
<dbReference type="CDD" id="cd04166">
    <property type="entry name" value="CysN_ATPS"/>
    <property type="match status" value="1"/>
</dbReference>
<accession>A0A4Q7MHG7</accession>
<dbReference type="FunFam" id="3.40.50.300:FF:000119">
    <property type="entry name" value="Sulfate adenylyltransferase subunit 1"/>
    <property type="match status" value="1"/>
</dbReference>
<proteinExistence type="predicted"/>
<dbReference type="InterPro" id="IPR044138">
    <property type="entry name" value="CysN_II"/>
</dbReference>
<dbReference type="PRINTS" id="PR00315">
    <property type="entry name" value="ELONGATNFCT"/>
</dbReference>
<dbReference type="InterPro" id="IPR009000">
    <property type="entry name" value="Transl_B-barrel_sf"/>
</dbReference>
<dbReference type="CDD" id="cd03695">
    <property type="entry name" value="CysN_NodQ_II"/>
    <property type="match status" value="1"/>
</dbReference>
<dbReference type="RefSeq" id="WP_083969596.1">
    <property type="nucleotide sequence ID" value="NZ_CBCSEB010000018.1"/>
</dbReference>
<dbReference type="InterPro" id="IPR009001">
    <property type="entry name" value="Transl_elong_EF1A/Init_IF2_C"/>
</dbReference>
<evidence type="ECO:0000313" key="8">
    <source>
        <dbReference type="EMBL" id="RZS66668.1"/>
    </source>
</evidence>
<evidence type="ECO:0000256" key="3">
    <source>
        <dbReference type="ARBA" id="ARBA00022695"/>
    </source>
</evidence>
<comment type="caution">
    <text evidence="8">The sequence shown here is derived from an EMBL/GenBank/DDBJ whole genome shotgun (WGS) entry which is preliminary data.</text>
</comment>
<keyword evidence="3 8" id="KW-0548">Nucleotidyltransferase</keyword>
<dbReference type="InterPro" id="IPR011779">
    <property type="entry name" value="SO4_adenylTrfase_lsu"/>
</dbReference>
<keyword evidence="4" id="KW-0547">Nucleotide-binding</keyword>
<gene>
    <name evidence="8" type="ORF">EV679_2822</name>
</gene>
<evidence type="ECO:0000256" key="5">
    <source>
        <dbReference type="ARBA" id="ARBA00022840"/>
    </source>
</evidence>
<dbReference type="InterPro" id="IPR000795">
    <property type="entry name" value="T_Tr_GTP-bd_dom"/>
</dbReference>
<evidence type="ECO:0000256" key="4">
    <source>
        <dbReference type="ARBA" id="ARBA00022741"/>
    </source>
</evidence>
<dbReference type="PANTHER" id="PTHR23115">
    <property type="entry name" value="TRANSLATION FACTOR"/>
    <property type="match status" value="1"/>
</dbReference>
<dbReference type="CDD" id="cd04095">
    <property type="entry name" value="CysN_NoDQ_III"/>
    <property type="match status" value="1"/>
</dbReference>
<dbReference type="GO" id="GO:0005524">
    <property type="term" value="F:ATP binding"/>
    <property type="evidence" value="ECO:0007669"/>
    <property type="project" value="UniProtKB-KW"/>
</dbReference>
<dbReference type="SUPFAM" id="SSF52540">
    <property type="entry name" value="P-loop containing nucleoside triphosphate hydrolases"/>
    <property type="match status" value="1"/>
</dbReference>
<dbReference type="InterPro" id="IPR050100">
    <property type="entry name" value="TRAFAC_GTPase_members"/>
</dbReference>
<dbReference type="InterPro" id="IPR031157">
    <property type="entry name" value="G_TR_CS"/>
</dbReference>
<evidence type="ECO:0000256" key="6">
    <source>
        <dbReference type="ARBA" id="ARBA00023134"/>
    </source>
</evidence>
<dbReference type="SUPFAM" id="SSF50465">
    <property type="entry name" value="EF-Tu/eEF-1alpha/eIF2-gamma C-terminal domain"/>
    <property type="match status" value="1"/>
</dbReference>
<dbReference type="GO" id="GO:0003924">
    <property type="term" value="F:GTPase activity"/>
    <property type="evidence" value="ECO:0007669"/>
    <property type="project" value="InterPro"/>
</dbReference>
<dbReference type="SUPFAM" id="SSF50447">
    <property type="entry name" value="Translation proteins"/>
    <property type="match status" value="1"/>
</dbReference>
<dbReference type="Gene3D" id="2.40.30.10">
    <property type="entry name" value="Translation factors"/>
    <property type="match status" value="2"/>
</dbReference>
<dbReference type="PROSITE" id="PS00301">
    <property type="entry name" value="G_TR_1"/>
    <property type="match status" value="1"/>
</dbReference>
<reference evidence="8 9" key="1">
    <citation type="submission" date="2019-02" db="EMBL/GenBank/DDBJ databases">
        <title>Genomic Encyclopedia of Type Strains, Phase IV (KMG-IV): sequencing the most valuable type-strain genomes for metagenomic binning, comparative biology and taxonomic classification.</title>
        <authorList>
            <person name="Goeker M."/>
        </authorList>
    </citation>
    <scope>NUCLEOTIDE SEQUENCE [LARGE SCALE GENOMIC DNA]</scope>
    <source>
        <strain evidence="8 9">DSM 16618</strain>
    </source>
</reference>
<organism evidence="8 9">
    <name type="scientific">Kerstersia gyiorum</name>
    <dbReference type="NCBI Taxonomy" id="206506"/>
    <lineage>
        <taxon>Bacteria</taxon>
        <taxon>Pseudomonadati</taxon>
        <taxon>Pseudomonadota</taxon>
        <taxon>Betaproteobacteria</taxon>
        <taxon>Burkholderiales</taxon>
        <taxon>Alcaligenaceae</taxon>
        <taxon>Kerstersia</taxon>
    </lineage>
</organism>
<keyword evidence="5" id="KW-0067">ATP-binding</keyword>
<dbReference type="InterPro" id="IPR041757">
    <property type="entry name" value="CysN_GTP-bd"/>
</dbReference>
<evidence type="ECO:0000256" key="1">
    <source>
        <dbReference type="ARBA" id="ARBA00012391"/>
    </source>
</evidence>
<evidence type="ECO:0000313" key="9">
    <source>
        <dbReference type="Proteomes" id="UP000292039"/>
    </source>
</evidence>
<dbReference type="NCBIfam" id="TIGR02034">
    <property type="entry name" value="CysN"/>
    <property type="match status" value="1"/>
</dbReference>
<feature type="domain" description="Tr-type G" evidence="7">
    <location>
        <begin position="31"/>
        <end position="249"/>
    </location>
</feature>
<evidence type="ECO:0000259" key="7">
    <source>
        <dbReference type="PROSITE" id="PS51722"/>
    </source>
</evidence>
<dbReference type="AlphaFoldDB" id="A0A4Q7MHG7"/>
<dbReference type="GO" id="GO:0006790">
    <property type="term" value="P:sulfur compound metabolic process"/>
    <property type="evidence" value="ECO:0007669"/>
    <property type="project" value="InterPro"/>
</dbReference>
<dbReference type="Pfam" id="PF22594">
    <property type="entry name" value="GTP-eEF1A_C"/>
    <property type="match status" value="1"/>
</dbReference>
<keyword evidence="6" id="KW-0342">GTP-binding</keyword>
<dbReference type="Gene3D" id="3.40.50.300">
    <property type="entry name" value="P-loop containing nucleotide triphosphate hydrolases"/>
    <property type="match status" value="1"/>
</dbReference>
<dbReference type="Pfam" id="PF00009">
    <property type="entry name" value="GTP_EFTU"/>
    <property type="match status" value="1"/>
</dbReference>
<keyword evidence="2 8" id="KW-0808">Transferase</keyword>
<dbReference type="EMBL" id="SGWZ01000005">
    <property type="protein sequence ID" value="RZS66668.1"/>
    <property type="molecule type" value="Genomic_DNA"/>
</dbReference>
<sequence>MSDSSSVILDRAADTVALPVIQAGDSSPADGGVLRFVTAGSVDDGKSTLIGRLLFDSKGVFADQLDAIARAKYKRTEGDAPDLALLTDGLEAEREQGITIDVAYRYFATPRRKFIVADAPGHEQYTRNMVTAASTADAAIILIDATRAADGKLLTQTKRHSAIARLLGIRHIIVAVNKMDLLGWDRDTFERIRDAYAELARRLDIPSFHALPLSALKGDNVVTASARTPWYDGPTLLNLLESLPVDAPARQRPLRLPVQWVIRHGGSSVEDFRGYAGLVSSGELRVGDAVQVQPSGVTASVQAIYLGSEPRQEALAGDAVTVVLDRDVDVSRGDLLVHAHAPARVERAFEADICWLDTQALNPARRYLLKHGSRLTSVKVKEILSRRDIHELAEVTGGEPLQANEIGRVSLAVRDPLPLDDYAANPGNGAFILIDEASNQTAAAGMVRLA</sequence>
<dbReference type="InterPro" id="IPR027417">
    <property type="entry name" value="P-loop_NTPase"/>
</dbReference>
<dbReference type="GO" id="GO:0005525">
    <property type="term" value="F:GTP binding"/>
    <property type="evidence" value="ECO:0007669"/>
    <property type="project" value="UniProtKB-KW"/>
</dbReference>
<dbReference type="InterPro" id="IPR044139">
    <property type="entry name" value="CysN_NoDQ_III"/>
</dbReference>
<dbReference type="InterPro" id="IPR054696">
    <property type="entry name" value="GTP-eEF1A_C"/>
</dbReference>